<dbReference type="PRINTS" id="PR00190">
    <property type="entry name" value="ACTIN"/>
</dbReference>
<feature type="region of interest" description="Disordered" evidence="2">
    <location>
        <begin position="313"/>
        <end position="340"/>
    </location>
</feature>
<gene>
    <name evidence="3" type="primary">ACTL6A_0</name>
    <name evidence="3" type="ORF">A0J61_09510</name>
</gene>
<dbReference type="InterPro" id="IPR043129">
    <property type="entry name" value="ATPase_NBD"/>
</dbReference>
<accession>A0A1C7N008</accession>
<name>A0A1C7N008_9FUNG</name>
<dbReference type="InterPro" id="IPR004000">
    <property type="entry name" value="Actin"/>
</dbReference>
<dbReference type="Pfam" id="PF00022">
    <property type="entry name" value="Actin"/>
    <property type="match status" value="1"/>
</dbReference>
<dbReference type="FunFam" id="3.30.420.40:FF:000050">
    <property type="entry name" value="Actin, alpha skeletal muscle"/>
    <property type="match status" value="1"/>
</dbReference>
<comment type="caution">
    <text evidence="3">The sequence shown here is derived from an EMBL/GenBank/DDBJ whole genome shotgun (WGS) entry which is preliminary data.</text>
</comment>
<organism evidence="3 4">
    <name type="scientific">Choanephora cucurbitarum</name>
    <dbReference type="NCBI Taxonomy" id="101091"/>
    <lineage>
        <taxon>Eukaryota</taxon>
        <taxon>Fungi</taxon>
        <taxon>Fungi incertae sedis</taxon>
        <taxon>Mucoromycota</taxon>
        <taxon>Mucoromycotina</taxon>
        <taxon>Mucoromycetes</taxon>
        <taxon>Mucorales</taxon>
        <taxon>Mucorineae</taxon>
        <taxon>Choanephoraceae</taxon>
        <taxon>Choanephoroideae</taxon>
        <taxon>Choanephora</taxon>
    </lineage>
</organism>
<evidence type="ECO:0000256" key="2">
    <source>
        <dbReference type="SAM" id="MobiDB-lite"/>
    </source>
</evidence>
<sequence length="449" mass="50893">MVAYGGDEVNALVLDIGTSTTRAGYAGEDTPRVMFPTSVGYIDTPSIESDGDTLMTDSTENKKKRNYFIGDNKINKFRSQMEITHPLQDGLVNDWDAYEAIWHATFDDMLRIRPEEHPLLCTEPAWNTKENREKTIELAFEKFEFPAFYLVPDAVMTAFSVGRATALVLDSGAGVTSAVPVYDGFVLNRGVLHQPLAGNRLAEKIQEQLKAELNYTITPRFKIAKKKPVELDQQPELELNACEGLRESFEQDQILKIINEYKETVCQLSDVTYDEGLLSSRPKMLFEFPDGYQHQFGIERYRVSELLFQPNMNQQQKGEEEPRQQQEEEEQDTNQEKESEEKQLLGVHDLVYNSISACDIDLRPLLFNNVVVTGGNTLIQGFNERLNYELPLKAPASKIKIHAAGNATERKSSSWLGGSIVASLGTFHQLWISRQEYEEHGVSVIHRKC</sequence>
<dbReference type="Proteomes" id="UP000093000">
    <property type="component" value="Unassembled WGS sequence"/>
</dbReference>
<dbReference type="EMBL" id="LUGH01000866">
    <property type="protein sequence ID" value="OBZ82440.1"/>
    <property type="molecule type" value="Genomic_DNA"/>
</dbReference>
<dbReference type="Gene3D" id="3.90.640.10">
    <property type="entry name" value="Actin, Chain A, domain 4"/>
    <property type="match status" value="1"/>
</dbReference>
<dbReference type="STRING" id="101091.A0A1C7N008"/>
<dbReference type="PANTHER" id="PTHR11937">
    <property type="entry name" value="ACTIN"/>
    <property type="match status" value="1"/>
</dbReference>
<dbReference type="AlphaFoldDB" id="A0A1C7N008"/>
<keyword evidence="4" id="KW-1185">Reference proteome</keyword>
<dbReference type="CDD" id="cd13395">
    <property type="entry name" value="ASKHA_NBD_Arp4_ACTL6-like"/>
    <property type="match status" value="1"/>
</dbReference>
<dbReference type="PROSITE" id="PS00432">
    <property type="entry name" value="ACTINS_2"/>
    <property type="match status" value="1"/>
</dbReference>
<evidence type="ECO:0000313" key="4">
    <source>
        <dbReference type="Proteomes" id="UP000093000"/>
    </source>
</evidence>
<feature type="compositionally biased region" description="Basic and acidic residues" evidence="2">
    <location>
        <begin position="317"/>
        <end position="326"/>
    </location>
</feature>
<dbReference type="Gene3D" id="3.30.420.40">
    <property type="match status" value="3"/>
</dbReference>
<evidence type="ECO:0000256" key="1">
    <source>
        <dbReference type="RuleBase" id="RU000487"/>
    </source>
</evidence>
<dbReference type="InterPro" id="IPR004001">
    <property type="entry name" value="Actin_CS"/>
</dbReference>
<dbReference type="InParanoid" id="A0A1C7N008"/>
<protein>
    <submittedName>
        <fullName evidence="3">Actin-like protein 6A</fullName>
    </submittedName>
</protein>
<dbReference type="FunFam" id="3.30.420.40:FF:000058">
    <property type="entry name" value="Putative actin-related protein 5"/>
    <property type="match status" value="1"/>
</dbReference>
<evidence type="ECO:0000313" key="3">
    <source>
        <dbReference type="EMBL" id="OBZ82440.1"/>
    </source>
</evidence>
<dbReference type="FunCoup" id="A0A1C7N008">
    <property type="interactions" value="203"/>
</dbReference>
<dbReference type="OrthoDB" id="5132116at2759"/>
<comment type="similarity">
    <text evidence="1">Belongs to the actin family.</text>
</comment>
<dbReference type="SMART" id="SM00268">
    <property type="entry name" value="ACTIN"/>
    <property type="match status" value="1"/>
</dbReference>
<proteinExistence type="inferred from homology"/>
<dbReference type="SUPFAM" id="SSF53067">
    <property type="entry name" value="Actin-like ATPase domain"/>
    <property type="match status" value="2"/>
</dbReference>
<reference evidence="3 4" key="1">
    <citation type="submission" date="2016-03" db="EMBL/GenBank/DDBJ databases">
        <title>Choanephora cucurbitarum.</title>
        <authorList>
            <person name="Min B."/>
            <person name="Park H."/>
            <person name="Park J.-H."/>
            <person name="Shin H.-D."/>
            <person name="Choi I.-G."/>
        </authorList>
    </citation>
    <scope>NUCLEOTIDE SEQUENCE [LARGE SCALE GENOMIC DNA]</scope>
    <source>
        <strain evidence="3 4">KUS-F28377</strain>
    </source>
</reference>